<keyword evidence="4" id="KW-0931">ER-Golgi transport</keyword>
<evidence type="ECO:0000256" key="7">
    <source>
        <dbReference type="PIRSR" id="PIRSR606689-2"/>
    </source>
</evidence>
<evidence type="ECO:0000256" key="2">
    <source>
        <dbReference type="ARBA" id="ARBA00022707"/>
    </source>
</evidence>
<dbReference type="FunFam" id="3.40.50.300:FF:000412">
    <property type="entry name" value="ADP-ribosylation factor 1"/>
    <property type="match status" value="1"/>
</dbReference>
<dbReference type="EMBL" id="JASFZW010000006">
    <property type="protein sequence ID" value="KAK2077536.1"/>
    <property type="molecule type" value="Genomic_DNA"/>
</dbReference>
<evidence type="ECO:0000256" key="1">
    <source>
        <dbReference type="ARBA" id="ARBA00010290"/>
    </source>
</evidence>
<dbReference type="GO" id="GO:0016192">
    <property type="term" value="P:vesicle-mediated transport"/>
    <property type="evidence" value="ECO:0007669"/>
    <property type="project" value="UniProtKB-KW"/>
</dbReference>
<protein>
    <submittedName>
        <fullName evidence="9">Uncharacterized protein</fullName>
    </submittedName>
</protein>
<keyword evidence="7" id="KW-0460">Magnesium</keyword>
<feature type="binding site" evidence="7">
    <location>
        <position position="10"/>
    </location>
    <ligand>
        <name>Mg(2+)</name>
        <dbReference type="ChEBI" id="CHEBI:18420"/>
    </ligand>
</feature>
<dbReference type="InterPro" id="IPR027417">
    <property type="entry name" value="P-loop_NTPase"/>
</dbReference>
<evidence type="ECO:0000256" key="4">
    <source>
        <dbReference type="ARBA" id="ARBA00022892"/>
    </source>
</evidence>
<dbReference type="GO" id="GO:0003924">
    <property type="term" value="F:GTPase activity"/>
    <property type="evidence" value="ECO:0007669"/>
    <property type="project" value="InterPro"/>
</dbReference>
<dbReference type="GO" id="GO:0005525">
    <property type="term" value="F:GTP binding"/>
    <property type="evidence" value="ECO:0007669"/>
    <property type="project" value="UniProtKB-KW"/>
</dbReference>
<feature type="binding site" evidence="6">
    <location>
        <position position="39"/>
    </location>
    <ligand>
        <name>GTP</name>
        <dbReference type="ChEBI" id="CHEBI:37565"/>
    </ligand>
</feature>
<dbReference type="SMART" id="SM00177">
    <property type="entry name" value="ARF"/>
    <property type="match status" value="1"/>
</dbReference>
<keyword evidence="7" id="KW-0479">Metal-binding</keyword>
<keyword evidence="3 6" id="KW-0547">Nucleotide-binding</keyword>
<comment type="similarity">
    <text evidence="1 8">Belongs to the small GTPase superfamily. Arf family.</text>
</comment>
<feature type="binding site" evidence="6">
    <location>
        <begin position="3"/>
        <end position="10"/>
    </location>
    <ligand>
        <name>GTP</name>
        <dbReference type="ChEBI" id="CHEBI:37565"/>
    </ligand>
</feature>
<reference evidence="9" key="1">
    <citation type="submission" date="2021-01" db="EMBL/GenBank/DDBJ databases">
        <authorList>
            <person name="Eckstrom K.M.E."/>
        </authorList>
    </citation>
    <scope>NUCLEOTIDE SEQUENCE</scope>
    <source>
        <strain evidence="9">UVCC 0001</strain>
    </source>
</reference>
<evidence type="ECO:0000256" key="6">
    <source>
        <dbReference type="PIRSR" id="PIRSR606689-1"/>
    </source>
</evidence>
<evidence type="ECO:0000256" key="3">
    <source>
        <dbReference type="ARBA" id="ARBA00022741"/>
    </source>
</evidence>
<dbReference type="GO" id="GO:0030010">
    <property type="term" value="P:establishment of cell polarity"/>
    <property type="evidence" value="ECO:0007669"/>
    <property type="project" value="UniProtKB-ARBA"/>
</dbReference>
<dbReference type="Proteomes" id="UP001255856">
    <property type="component" value="Unassembled WGS sequence"/>
</dbReference>
<dbReference type="PROSITE" id="PS51417">
    <property type="entry name" value="ARF"/>
    <property type="match status" value="1"/>
</dbReference>
<keyword evidence="5 6" id="KW-0342">GTP-binding</keyword>
<dbReference type="SUPFAM" id="SSF52540">
    <property type="entry name" value="P-loop containing nucleoside triphosphate hydrolases"/>
    <property type="match status" value="1"/>
</dbReference>
<dbReference type="NCBIfam" id="TIGR00231">
    <property type="entry name" value="small_GTP"/>
    <property type="match status" value="1"/>
</dbReference>
<proteinExistence type="inferred from homology"/>
<dbReference type="GO" id="GO:0046872">
    <property type="term" value="F:metal ion binding"/>
    <property type="evidence" value="ECO:0007669"/>
    <property type="project" value="UniProtKB-KW"/>
</dbReference>
<keyword evidence="4" id="KW-0813">Transport</keyword>
<dbReference type="InterPro" id="IPR024156">
    <property type="entry name" value="Small_GTPase_ARF"/>
</dbReference>
<dbReference type="Gene3D" id="3.40.50.300">
    <property type="entry name" value="P-loop containing nucleotide triphosphate hydrolases"/>
    <property type="match status" value="1"/>
</dbReference>
<evidence type="ECO:0000313" key="9">
    <source>
        <dbReference type="EMBL" id="KAK2077536.1"/>
    </source>
</evidence>
<organism evidence="9 10">
    <name type="scientific">Prototheca wickerhamii</name>
    <dbReference type="NCBI Taxonomy" id="3111"/>
    <lineage>
        <taxon>Eukaryota</taxon>
        <taxon>Viridiplantae</taxon>
        <taxon>Chlorophyta</taxon>
        <taxon>core chlorophytes</taxon>
        <taxon>Trebouxiophyceae</taxon>
        <taxon>Chlorellales</taxon>
        <taxon>Chlorellaceae</taxon>
        <taxon>Prototheca</taxon>
    </lineage>
</organism>
<dbReference type="AlphaFoldDB" id="A0AAD9MMT6"/>
<dbReference type="InterPro" id="IPR006689">
    <property type="entry name" value="Small_GTPase_ARF/SAR"/>
</dbReference>
<comment type="caution">
    <text evidence="9">The sequence shown here is derived from an EMBL/GenBank/DDBJ whole genome shotgun (WGS) entry which is preliminary data.</text>
</comment>
<keyword evidence="2" id="KW-0519">Myristate</keyword>
<dbReference type="SMART" id="SM00178">
    <property type="entry name" value="SAR"/>
    <property type="match status" value="1"/>
</dbReference>
<keyword evidence="2" id="KW-0449">Lipoprotein</keyword>
<evidence type="ECO:0000256" key="8">
    <source>
        <dbReference type="RuleBase" id="RU003925"/>
    </source>
</evidence>
<keyword evidence="10" id="KW-1185">Reference proteome</keyword>
<evidence type="ECO:0000313" key="10">
    <source>
        <dbReference type="Proteomes" id="UP001255856"/>
    </source>
</evidence>
<accession>A0AAD9MMT6</accession>
<dbReference type="PANTHER" id="PTHR11711">
    <property type="entry name" value="ADP RIBOSYLATION FACTOR-RELATED"/>
    <property type="match status" value="1"/>
</dbReference>
<dbReference type="InterPro" id="IPR005225">
    <property type="entry name" value="Small_GTP-bd"/>
</dbReference>
<dbReference type="PRINTS" id="PR00328">
    <property type="entry name" value="SAR1GTPBP"/>
</dbReference>
<name>A0AAD9MMT6_PROWI</name>
<evidence type="ECO:0000256" key="5">
    <source>
        <dbReference type="ARBA" id="ARBA00023134"/>
    </source>
</evidence>
<gene>
    <name evidence="9" type="ORF">QBZ16_004381</name>
</gene>
<sequence length="160" mass="17494">MVGLDNAGKTTTLYHLHMGEMVEQINVDSVKFEVWDLGGQAALRLSWQAYYPATDAVIVVVDSTDRGRIGIARQELKNIIDNPSLKGACILIFANKQDLPNAMSVQELSEALDLVGIKDHNWHVQASCAVSGQGLEEGVQWIARHVKAQNAPLFSLPSLT</sequence>
<dbReference type="Pfam" id="PF00025">
    <property type="entry name" value="Arf"/>
    <property type="match status" value="1"/>
</dbReference>
<feature type="binding site" evidence="6">
    <location>
        <begin position="95"/>
        <end position="98"/>
    </location>
    <ligand>
        <name>GTP</name>
        <dbReference type="ChEBI" id="CHEBI:37565"/>
    </ligand>
</feature>